<feature type="region of interest" description="Disordered" evidence="1">
    <location>
        <begin position="127"/>
        <end position="162"/>
    </location>
</feature>
<dbReference type="RefSeq" id="WP_058495763.1">
    <property type="nucleotide sequence ID" value="NZ_CAAAIU010000002.1"/>
</dbReference>
<gene>
    <name evidence="2" type="ORF">Ldro_1470</name>
</gene>
<name>A0A0W0SWY3_9GAMM</name>
<dbReference type="EMBL" id="LNXY01000020">
    <property type="protein sequence ID" value="KTC87851.1"/>
    <property type="molecule type" value="Genomic_DNA"/>
</dbReference>
<comment type="caution">
    <text evidence="2">The sequence shown here is derived from an EMBL/GenBank/DDBJ whole genome shotgun (WGS) entry which is preliminary data.</text>
</comment>
<dbReference type="Proteomes" id="UP000054736">
    <property type="component" value="Unassembled WGS sequence"/>
</dbReference>
<sequence length="245" mass="28204">MFRYYSVDMGGQQVIYKFDAENVERGFFQLDIKNRVWAPFKIESPTTSDNFREYKLAQDGTSLKITLKESRLDTSMYTQNLLMEIVDCSQTIPSSTTWVLVPFEPGQELKSRFELMSDLEYVSAKSKKEEPVKSTGRTKTGRSNSSSSTFFHNAQNSSEQPRVYENYTLTEEQRSKLKEHKTYLENRWTEYSLLSYICVLFCCFSQGISKTAKIEEIGRLLRIGVADPDIVQQGYTGSILGMQPK</sequence>
<dbReference type="PATRIC" id="fig|1212489.4.peg.1557"/>
<evidence type="ECO:0000313" key="2">
    <source>
        <dbReference type="EMBL" id="KTC87851.1"/>
    </source>
</evidence>
<accession>A0A0W0SWY3</accession>
<feature type="compositionally biased region" description="Polar residues" evidence="1">
    <location>
        <begin position="135"/>
        <end position="160"/>
    </location>
</feature>
<dbReference type="AlphaFoldDB" id="A0A0W0SWY3"/>
<evidence type="ECO:0000256" key="1">
    <source>
        <dbReference type="SAM" id="MobiDB-lite"/>
    </source>
</evidence>
<keyword evidence="3" id="KW-1185">Reference proteome</keyword>
<protein>
    <submittedName>
        <fullName evidence="2">Uncharacterized protein</fullName>
    </submittedName>
</protein>
<reference evidence="2 3" key="1">
    <citation type="submission" date="2015-11" db="EMBL/GenBank/DDBJ databases">
        <title>Genomic analysis of 38 Legionella species identifies large and diverse effector repertoires.</title>
        <authorList>
            <person name="Burstein D."/>
            <person name="Amaro F."/>
            <person name="Zusman T."/>
            <person name="Lifshitz Z."/>
            <person name="Cohen O."/>
            <person name="Gilbert J.A."/>
            <person name="Pupko T."/>
            <person name="Shuman H.A."/>
            <person name="Segal G."/>
        </authorList>
    </citation>
    <scope>NUCLEOTIDE SEQUENCE [LARGE SCALE GENOMIC DNA]</scope>
    <source>
        <strain evidence="2 3">ATCC 700990</strain>
    </source>
</reference>
<organism evidence="2 3">
    <name type="scientific">Legionella drozanskii LLAP-1</name>
    <dbReference type="NCBI Taxonomy" id="1212489"/>
    <lineage>
        <taxon>Bacteria</taxon>
        <taxon>Pseudomonadati</taxon>
        <taxon>Pseudomonadota</taxon>
        <taxon>Gammaproteobacteria</taxon>
        <taxon>Legionellales</taxon>
        <taxon>Legionellaceae</taxon>
        <taxon>Legionella</taxon>
    </lineage>
</organism>
<proteinExistence type="predicted"/>
<evidence type="ECO:0000313" key="3">
    <source>
        <dbReference type="Proteomes" id="UP000054736"/>
    </source>
</evidence>
<dbReference type="OrthoDB" id="9945814at2"/>